<keyword evidence="3" id="KW-1185">Reference proteome</keyword>
<evidence type="ECO:0000259" key="1">
    <source>
        <dbReference type="Pfam" id="PF13538"/>
    </source>
</evidence>
<gene>
    <name evidence="2" type="ORF">COPG_00077</name>
</gene>
<name>I3UMF8_9CAUD</name>
<evidence type="ECO:0000313" key="2">
    <source>
        <dbReference type="EMBL" id="AFK66673.1"/>
    </source>
</evidence>
<dbReference type="InterPro" id="IPR027417">
    <property type="entry name" value="P-loop_NTPase"/>
</dbReference>
<dbReference type="RefSeq" id="YP_006489263.1">
    <property type="nucleotide sequence ID" value="NC_018088.1"/>
</dbReference>
<protein>
    <submittedName>
        <fullName evidence="2">Deoxyribonuclease</fullName>
    </submittedName>
</protein>
<dbReference type="OrthoDB" id="5394at10239"/>
<proteinExistence type="predicted"/>
<accession>I3UMF8</accession>
<dbReference type="CDD" id="cd18809">
    <property type="entry name" value="SF1_C_RecD"/>
    <property type="match status" value="1"/>
</dbReference>
<dbReference type="Proteomes" id="UP000005266">
    <property type="component" value="Segment"/>
</dbReference>
<dbReference type="KEGG" id="vg:13165494"/>
<dbReference type="Pfam" id="PF13538">
    <property type="entry name" value="UvrD_C_2"/>
    <property type="match status" value="1"/>
</dbReference>
<dbReference type="Pfam" id="PF13604">
    <property type="entry name" value="AAA_30"/>
    <property type="match status" value="1"/>
</dbReference>
<reference evidence="2 3" key="1">
    <citation type="journal article" date="2013" name="Extremophiles">
        <title>Genomic analysis of cold-active Colwelliaphage 9A and psychrophilic phage-host interactions.</title>
        <authorList>
            <person name="Colangelo-Lillis J.R."/>
            <person name="Deming J.W."/>
        </authorList>
    </citation>
    <scope>NUCLEOTIDE SEQUENCE [LARGE SCALE GENOMIC DNA]</scope>
    <source>
        <strain evidence="2">9A</strain>
    </source>
</reference>
<evidence type="ECO:0000313" key="3">
    <source>
        <dbReference type="Proteomes" id="UP000005266"/>
    </source>
</evidence>
<dbReference type="EMBL" id="HQ317390">
    <property type="protein sequence ID" value="AFK66673.1"/>
    <property type="molecule type" value="Genomic_DNA"/>
</dbReference>
<dbReference type="Gene3D" id="3.40.50.300">
    <property type="entry name" value="P-loop containing nucleotide triphosphate hydrolases"/>
    <property type="match status" value="2"/>
</dbReference>
<sequence>MTTKPCNLTRKEKRAIRMRLARKAARLERRKLRENDLTQTKVAAAVATEVKRNKVITFEDLDGDQLLAYRGIHEWWDSQQAIGGIAAPLTVGGYAGTGKSTLLAICLPKLKNSDGSDVRVSYCAYTGKAANVLMMKKLAASTIHSLIYNAIPDGKGGFIFILKSKEEVDCEIIVVDEASMIPKDMQVDLESLGISILYTGDHGQLPPVQGFGNVMADPIFKLETPHRFALESGIITVATMFRKRERVKKGIYGKYGDTEVVGKAAINDIEMLSSASIVICYSNHRRASLNERIREYRGYDGIMPSVGEKLICTKNNKNTRMFNGLIVTVKSIELIDKVYLMDVEDESGKVHLSIKACTEYFKGDPHPKIFGETFFDLFEFAYAITGHKSQGSQWDHVVVIQEDMYRENLDIKRRWIYTTTTRAAKRLTLISKNN</sequence>
<organism evidence="2 3">
    <name type="scientific">Colwellia phage 9A</name>
    <dbReference type="NCBI Taxonomy" id="765765"/>
    <lineage>
        <taxon>Viruses</taxon>
        <taxon>Duplodnaviria</taxon>
        <taxon>Heunggongvirae</taxon>
        <taxon>Uroviricota</taxon>
        <taxon>Caudoviricetes</taxon>
        <taxon>Franklinbayvirus</taxon>
        <taxon>Franklinbayvirus fv9A</taxon>
    </lineage>
</organism>
<dbReference type="SUPFAM" id="SSF52540">
    <property type="entry name" value="P-loop containing nucleoside triphosphate hydrolases"/>
    <property type="match status" value="2"/>
</dbReference>
<dbReference type="InterPro" id="IPR027785">
    <property type="entry name" value="UvrD-like_helicase_C"/>
</dbReference>
<feature type="domain" description="UvrD-like helicase C-terminal" evidence="1">
    <location>
        <begin position="380"/>
        <end position="430"/>
    </location>
</feature>
<dbReference type="GeneID" id="13165494"/>